<dbReference type="PANTHER" id="PTHR33204">
    <property type="entry name" value="TRANSCRIPTIONAL REGULATOR, MARR FAMILY"/>
    <property type="match status" value="1"/>
</dbReference>
<dbReference type="Gene3D" id="1.10.10.10">
    <property type="entry name" value="Winged helix-like DNA-binding domain superfamily/Winged helix DNA-binding domain"/>
    <property type="match status" value="1"/>
</dbReference>
<dbReference type="PROSITE" id="PS51118">
    <property type="entry name" value="HTH_HXLR"/>
    <property type="match status" value="1"/>
</dbReference>
<dbReference type="Proteomes" id="UP001601992">
    <property type="component" value="Unassembled WGS sequence"/>
</dbReference>
<keyword evidence="2" id="KW-0238">DNA-binding</keyword>
<gene>
    <name evidence="5" type="ORF">ACFYXQ_00615</name>
</gene>
<evidence type="ECO:0000259" key="4">
    <source>
        <dbReference type="PROSITE" id="PS51118"/>
    </source>
</evidence>
<evidence type="ECO:0000313" key="5">
    <source>
        <dbReference type="EMBL" id="MFF3566263.1"/>
    </source>
</evidence>
<evidence type="ECO:0000313" key="6">
    <source>
        <dbReference type="Proteomes" id="UP001601992"/>
    </source>
</evidence>
<dbReference type="InterPro" id="IPR002577">
    <property type="entry name" value="HTH_HxlR"/>
</dbReference>
<evidence type="ECO:0000256" key="2">
    <source>
        <dbReference type="ARBA" id="ARBA00023125"/>
    </source>
</evidence>
<keyword evidence="3" id="KW-0804">Transcription</keyword>
<feature type="domain" description="HTH hxlR-type" evidence="4">
    <location>
        <begin position="5"/>
        <end position="105"/>
    </location>
</feature>
<dbReference type="InterPro" id="IPR036390">
    <property type="entry name" value="WH_DNA-bd_sf"/>
</dbReference>
<evidence type="ECO:0000256" key="1">
    <source>
        <dbReference type="ARBA" id="ARBA00023015"/>
    </source>
</evidence>
<sequence>MSDSCEPHPAQEVFTLLGERWNNAILREVYWGVHRFGALQRNLGIGPNTLTSRLATLVELGLLERHRYRPDKEWYDYRLTDGARQLVPAWIALTQWGRAHLHPDRPDRRRIRHTGCGELVSPQLTCNHCGEVLTGHDLEPIELSDEEAATSAHTDTTMAN</sequence>
<reference evidence="5 6" key="1">
    <citation type="submission" date="2024-10" db="EMBL/GenBank/DDBJ databases">
        <title>The Natural Products Discovery Center: Release of the First 8490 Sequenced Strains for Exploring Actinobacteria Biosynthetic Diversity.</title>
        <authorList>
            <person name="Kalkreuter E."/>
            <person name="Kautsar S.A."/>
            <person name="Yang D."/>
            <person name="Bader C.D."/>
            <person name="Teijaro C.N."/>
            <person name="Fluegel L."/>
            <person name="Davis C.M."/>
            <person name="Simpson J.R."/>
            <person name="Lauterbach L."/>
            <person name="Steele A.D."/>
            <person name="Gui C."/>
            <person name="Meng S."/>
            <person name="Li G."/>
            <person name="Viehrig K."/>
            <person name="Ye F."/>
            <person name="Su P."/>
            <person name="Kiefer A.F."/>
            <person name="Nichols A."/>
            <person name="Cepeda A.J."/>
            <person name="Yan W."/>
            <person name="Fan B."/>
            <person name="Jiang Y."/>
            <person name="Adhikari A."/>
            <person name="Zheng C.-J."/>
            <person name="Schuster L."/>
            <person name="Cowan T.M."/>
            <person name="Smanski M.J."/>
            <person name="Chevrette M.G."/>
            <person name="De Carvalho L.P.S."/>
            <person name="Shen B."/>
        </authorList>
    </citation>
    <scope>NUCLEOTIDE SEQUENCE [LARGE SCALE GENOMIC DNA]</scope>
    <source>
        <strain evidence="5 6">NPDC002593</strain>
    </source>
</reference>
<keyword evidence="6" id="KW-1185">Reference proteome</keyword>
<name>A0ABW6RQI7_9NOCA</name>
<proteinExistence type="predicted"/>
<dbReference type="Pfam" id="PF01638">
    <property type="entry name" value="HxlR"/>
    <property type="match status" value="1"/>
</dbReference>
<accession>A0ABW6RQI7</accession>
<dbReference type="CDD" id="cd00090">
    <property type="entry name" value="HTH_ARSR"/>
    <property type="match status" value="1"/>
</dbReference>
<keyword evidence="1" id="KW-0805">Transcription regulation</keyword>
<dbReference type="EMBL" id="JBIAQY010000001">
    <property type="protein sequence ID" value="MFF3566263.1"/>
    <property type="molecule type" value="Genomic_DNA"/>
</dbReference>
<dbReference type="RefSeq" id="WP_063713094.1">
    <property type="nucleotide sequence ID" value="NZ_JBIAQY010000001.1"/>
</dbReference>
<dbReference type="SUPFAM" id="SSF46785">
    <property type="entry name" value="Winged helix' DNA-binding domain"/>
    <property type="match status" value="1"/>
</dbReference>
<organism evidence="5 6">
    <name type="scientific">Nocardia jiangxiensis</name>
    <dbReference type="NCBI Taxonomy" id="282685"/>
    <lineage>
        <taxon>Bacteria</taxon>
        <taxon>Bacillati</taxon>
        <taxon>Actinomycetota</taxon>
        <taxon>Actinomycetes</taxon>
        <taxon>Mycobacteriales</taxon>
        <taxon>Nocardiaceae</taxon>
        <taxon>Nocardia</taxon>
    </lineage>
</organism>
<comment type="caution">
    <text evidence="5">The sequence shown here is derived from an EMBL/GenBank/DDBJ whole genome shotgun (WGS) entry which is preliminary data.</text>
</comment>
<dbReference type="InterPro" id="IPR036388">
    <property type="entry name" value="WH-like_DNA-bd_sf"/>
</dbReference>
<dbReference type="InterPro" id="IPR011991">
    <property type="entry name" value="ArsR-like_HTH"/>
</dbReference>
<evidence type="ECO:0000256" key="3">
    <source>
        <dbReference type="ARBA" id="ARBA00023163"/>
    </source>
</evidence>
<protein>
    <submittedName>
        <fullName evidence="5">Winged helix-turn-helix transcriptional regulator</fullName>
    </submittedName>
</protein>
<dbReference type="PANTHER" id="PTHR33204:SF18">
    <property type="entry name" value="TRANSCRIPTIONAL REGULATORY PROTEIN"/>
    <property type="match status" value="1"/>
</dbReference>